<comment type="catalytic activity">
    <reaction evidence="1">
        <text>2-phosphoglycolate + H2O = glycolate + phosphate</text>
        <dbReference type="Rhea" id="RHEA:14369"/>
        <dbReference type="ChEBI" id="CHEBI:15377"/>
        <dbReference type="ChEBI" id="CHEBI:29805"/>
        <dbReference type="ChEBI" id="CHEBI:43474"/>
        <dbReference type="ChEBI" id="CHEBI:58033"/>
        <dbReference type="EC" id="3.1.3.18"/>
    </reaction>
</comment>
<dbReference type="SUPFAM" id="SSF56784">
    <property type="entry name" value="HAD-like"/>
    <property type="match status" value="1"/>
</dbReference>
<gene>
    <name evidence="5" type="ORF">SAMN05192586_1239</name>
</gene>
<evidence type="ECO:0000256" key="1">
    <source>
        <dbReference type="ARBA" id="ARBA00000830"/>
    </source>
</evidence>
<dbReference type="Pfam" id="PF00702">
    <property type="entry name" value="Hydrolase"/>
    <property type="match status" value="1"/>
</dbReference>
<dbReference type="GO" id="GO:0008967">
    <property type="term" value="F:phosphoglycolate phosphatase activity"/>
    <property type="evidence" value="ECO:0007669"/>
    <property type="project" value="UniProtKB-EC"/>
</dbReference>
<organism evidence="5 6">
    <name type="scientific">Desulfovibrio legallii</name>
    <dbReference type="NCBI Taxonomy" id="571438"/>
    <lineage>
        <taxon>Bacteria</taxon>
        <taxon>Pseudomonadati</taxon>
        <taxon>Thermodesulfobacteriota</taxon>
        <taxon>Desulfovibrionia</taxon>
        <taxon>Desulfovibrionales</taxon>
        <taxon>Desulfovibrionaceae</taxon>
        <taxon>Desulfovibrio</taxon>
    </lineage>
</organism>
<evidence type="ECO:0000256" key="2">
    <source>
        <dbReference type="ARBA" id="ARBA00004818"/>
    </source>
</evidence>
<comment type="pathway">
    <text evidence="2">Organic acid metabolism; glycolate biosynthesis; glycolate from 2-phosphoglycolate: step 1/1.</text>
</comment>
<dbReference type="Gene3D" id="1.10.150.240">
    <property type="entry name" value="Putative phosphatase, domain 2"/>
    <property type="match status" value="1"/>
</dbReference>
<dbReference type="InterPro" id="IPR036412">
    <property type="entry name" value="HAD-like_sf"/>
</dbReference>
<dbReference type="PANTHER" id="PTHR43434">
    <property type="entry name" value="PHOSPHOGLYCOLATE PHOSPHATASE"/>
    <property type="match status" value="1"/>
</dbReference>
<name>A0A1G7QSE0_9BACT</name>
<dbReference type="Proteomes" id="UP000199355">
    <property type="component" value="Unassembled WGS sequence"/>
</dbReference>
<reference evidence="6" key="1">
    <citation type="submission" date="2016-10" db="EMBL/GenBank/DDBJ databases">
        <authorList>
            <person name="Varghese N."/>
            <person name="Submissions S."/>
        </authorList>
    </citation>
    <scope>NUCLEOTIDE SEQUENCE [LARGE SCALE GENOMIC DNA]</scope>
    <source>
        <strain evidence="6">KHC7</strain>
    </source>
</reference>
<evidence type="ECO:0000256" key="3">
    <source>
        <dbReference type="ARBA" id="ARBA00006171"/>
    </source>
</evidence>
<dbReference type="InterPro" id="IPR023214">
    <property type="entry name" value="HAD_sf"/>
</dbReference>
<dbReference type="InterPro" id="IPR050155">
    <property type="entry name" value="HAD-like_hydrolase_sf"/>
</dbReference>
<dbReference type="InterPro" id="IPR023198">
    <property type="entry name" value="PGP-like_dom2"/>
</dbReference>
<proteinExistence type="inferred from homology"/>
<dbReference type="STRING" id="571438.SAMN05192586_1239"/>
<dbReference type="GO" id="GO:0005829">
    <property type="term" value="C:cytosol"/>
    <property type="evidence" value="ECO:0007669"/>
    <property type="project" value="TreeGrafter"/>
</dbReference>
<dbReference type="RefSeq" id="WP_092155172.1">
    <property type="nucleotide sequence ID" value="NZ_FNBX01000023.1"/>
</dbReference>
<protein>
    <recommendedName>
        <fullName evidence="4">phosphoglycolate phosphatase</fullName>
        <ecNumber evidence="4">3.1.3.18</ecNumber>
    </recommendedName>
</protein>
<evidence type="ECO:0000313" key="6">
    <source>
        <dbReference type="Proteomes" id="UP000199355"/>
    </source>
</evidence>
<keyword evidence="6" id="KW-1185">Reference proteome</keyword>
<evidence type="ECO:0000256" key="4">
    <source>
        <dbReference type="ARBA" id="ARBA00013078"/>
    </source>
</evidence>
<dbReference type="OrthoDB" id="9807630at2"/>
<sequence>MALQCLVFDCDGVLLDSVPIKTRAYARIAEPFGPEAKDRLVLYHTRHGGVSRYKKFAWFYQEVLGREITPEESDALARKFVDYSLEEVRRCPFIPGAEETLRRWRGVLPMYVCSGAPDEEVNAVLRERGLKEYFNGIHGSPPAKAEVLRRIVAPLPLAPEDVLMVGDAPTDRDAAAQVGTLFYGVGPELQGGSFPWGPDLTGLNDWIAAQV</sequence>
<accession>A0A1G7QSE0</accession>
<dbReference type="GO" id="GO:0006281">
    <property type="term" value="P:DNA repair"/>
    <property type="evidence" value="ECO:0007669"/>
    <property type="project" value="TreeGrafter"/>
</dbReference>
<dbReference type="EMBL" id="FNBX01000023">
    <property type="protein sequence ID" value="SDG00580.1"/>
    <property type="molecule type" value="Genomic_DNA"/>
</dbReference>
<evidence type="ECO:0000313" key="5">
    <source>
        <dbReference type="EMBL" id="SDG00580.1"/>
    </source>
</evidence>
<dbReference type="PANTHER" id="PTHR43434:SF1">
    <property type="entry name" value="PHOSPHOGLYCOLATE PHOSPHATASE"/>
    <property type="match status" value="1"/>
</dbReference>
<dbReference type="Gene3D" id="3.40.50.1000">
    <property type="entry name" value="HAD superfamily/HAD-like"/>
    <property type="match status" value="1"/>
</dbReference>
<comment type="similarity">
    <text evidence="3">Belongs to the HAD-like hydrolase superfamily. CbbY/CbbZ/Gph/YieH family.</text>
</comment>
<dbReference type="SFLD" id="SFLDG01129">
    <property type="entry name" value="C1.5:_HAD__Beta-PGM__Phosphata"/>
    <property type="match status" value="1"/>
</dbReference>
<dbReference type="SFLD" id="SFLDS00003">
    <property type="entry name" value="Haloacid_Dehalogenase"/>
    <property type="match status" value="1"/>
</dbReference>
<dbReference type="AlphaFoldDB" id="A0A1G7QSE0"/>
<dbReference type="EC" id="3.1.3.18" evidence="4"/>